<dbReference type="PANTHER" id="PTHR39400:SF1">
    <property type="entry name" value="PIG-P DOMAIN-CONTAINING PROTEIN"/>
    <property type="match status" value="1"/>
</dbReference>
<accession>A0A1E4T463</accession>
<evidence type="ECO:0000313" key="3">
    <source>
        <dbReference type="Proteomes" id="UP000094801"/>
    </source>
</evidence>
<dbReference type="PANTHER" id="PTHR39400">
    <property type="entry name" value="YALI0E29227P"/>
    <property type="match status" value="1"/>
</dbReference>
<keyword evidence="1" id="KW-0812">Transmembrane</keyword>
<evidence type="ECO:0000256" key="1">
    <source>
        <dbReference type="SAM" id="Phobius"/>
    </source>
</evidence>
<evidence type="ECO:0000313" key="2">
    <source>
        <dbReference type="EMBL" id="ODV86525.1"/>
    </source>
</evidence>
<proteinExistence type="predicted"/>
<feature type="transmembrane region" description="Helical" evidence="1">
    <location>
        <begin position="62"/>
        <end position="83"/>
    </location>
</feature>
<dbReference type="EMBL" id="KV453850">
    <property type="protein sequence ID" value="ODV86525.1"/>
    <property type="molecule type" value="Genomic_DNA"/>
</dbReference>
<name>A0A1E4T463_9ASCO</name>
<dbReference type="AlphaFoldDB" id="A0A1E4T463"/>
<sequence length="93" mass="10648">INQPNLKLLGYSIISVTISMLIISFGCIFNLWGYILGSNNGNKLFSKSLVLDGDGVEIIDNYYIYAFFLSFVIIWIWCVLSWISMKLFRHSKG</sequence>
<keyword evidence="1" id="KW-1133">Transmembrane helix</keyword>
<gene>
    <name evidence="2" type="ORF">CANARDRAFT_182811</name>
</gene>
<dbReference type="STRING" id="983967.A0A1E4T463"/>
<dbReference type="OrthoDB" id="2157498at2759"/>
<dbReference type="Proteomes" id="UP000094801">
    <property type="component" value="Unassembled WGS sequence"/>
</dbReference>
<protein>
    <submittedName>
        <fullName evidence="2">Uncharacterized protein</fullName>
    </submittedName>
</protein>
<reference evidence="3" key="1">
    <citation type="submission" date="2016-04" db="EMBL/GenBank/DDBJ databases">
        <title>Comparative genomics of biotechnologically important yeasts.</title>
        <authorList>
            <consortium name="DOE Joint Genome Institute"/>
            <person name="Riley R."/>
            <person name="Haridas S."/>
            <person name="Wolfe K.H."/>
            <person name="Lopes M.R."/>
            <person name="Hittinger C.T."/>
            <person name="Goker M."/>
            <person name="Salamov A."/>
            <person name="Wisecaver J."/>
            <person name="Long T.M."/>
            <person name="Aerts A.L."/>
            <person name="Barry K."/>
            <person name="Choi C."/>
            <person name="Clum A."/>
            <person name="Coughlan A.Y."/>
            <person name="Deshpande S."/>
            <person name="Douglass A.P."/>
            <person name="Hanson S.J."/>
            <person name="Klenk H.-P."/>
            <person name="Labutti K."/>
            <person name="Lapidus A."/>
            <person name="Lindquist E."/>
            <person name="Lipzen A."/>
            <person name="Meier-Kolthoff J.P."/>
            <person name="Ohm R.A."/>
            <person name="Otillar R.P."/>
            <person name="Pangilinan J."/>
            <person name="Peng Y."/>
            <person name="Rokas A."/>
            <person name="Rosa C.A."/>
            <person name="Scheuner C."/>
            <person name="Sibirny A.A."/>
            <person name="Slot J.C."/>
            <person name="Stielow J.B."/>
            <person name="Sun H."/>
            <person name="Kurtzman C.P."/>
            <person name="Blackwell M."/>
            <person name="Grigoriev I.V."/>
            <person name="Jeffries T.W."/>
        </authorList>
    </citation>
    <scope>NUCLEOTIDE SEQUENCE [LARGE SCALE GENOMIC DNA]</scope>
    <source>
        <strain evidence="3">NRRL YB-2248</strain>
    </source>
</reference>
<feature type="transmembrane region" description="Helical" evidence="1">
    <location>
        <begin position="12"/>
        <end position="35"/>
    </location>
</feature>
<dbReference type="Pfam" id="PF15159">
    <property type="entry name" value="PIG-Y"/>
    <property type="match status" value="1"/>
</dbReference>
<keyword evidence="1" id="KW-0472">Membrane</keyword>
<feature type="non-terminal residue" evidence="2">
    <location>
        <position position="93"/>
    </location>
</feature>
<dbReference type="InterPro" id="IPR029164">
    <property type="entry name" value="PIG-Y"/>
</dbReference>
<keyword evidence="3" id="KW-1185">Reference proteome</keyword>
<organism evidence="2 3">
    <name type="scientific">[Candida] arabinofermentans NRRL YB-2248</name>
    <dbReference type="NCBI Taxonomy" id="983967"/>
    <lineage>
        <taxon>Eukaryota</taxon>
        <taxon>Fungi</taxon>
        <taxon>Dikarya</taxon>
        <taxon>Ascomycota</taxon>
        <taxon>Saccharomycotina</taxon>
        <taxon>Pichiomycetes</taxon>
        <taxon>Pichiales</taxon>
        <taxon>Pichiaceae</taxon>
        <taxon>Ogataea</taxon>
        <taxon>Ogataea/Candida clade</taxon>
    </lineage>
</organism>
<feature type="non-terminal residue" evidence="2">
    <location>
        <position position="1"/>
    </location>
</feature>